<evidence type="ECO:0000256" key="1">
    <source>
        <dbReference type="SAM" id="MobiDB-lite"/>
    </source>
</evidence>
<feature type="region of interest" description="Disordered" evidence="1">
    <location>
        <begin position="38"/>
        <end position="58"/>
    </location>
</feature>
<keyword evidence="4" id="KW-1185">Reference proteome</keyword>
<dbReference type="Pfam" id="PF06053">
    <property type="entry name" value="DUF929"/>
    <property type="match status" value="1"/>
</dbReference>
<proteinExistence type="predicted"/>
<reference evidence="4" key="1">
    <citation type="journal article" date="2019" name="Int. J. Syst. Evol. Microbiol.">
        <title>The Global Catalogue of Microorganisms (GCM) 10K type strain sequencing project: providing services to taxonomists for standard genome sequencing and annotation.</title>
        <authorList>
            <consortium name="The Broad Institute Genomics Platform"/>
            <consortium name="The Broad Institute Genome Sequencing Center for Infectious Disease"/>
            <person name="Wu L."/>
            <person name="Ma J."/>
        </authorList>
    </citation>
    <scope>NUCLEOTIDE SEQUENCE [LARGE SCALE GENOMIC DNA]</scope>
    <source>
        <strain evidence="4">JCM 17593</strain>
    </source>
</reference>
<keyword evidence="2" id="KW-0812">Transmembrane</keyword>
<name>A0ABP8AKB1_9MICO</name>
<evidence type="ECO:0008006" key="5">
    <source>
        <dbReference type="Google" id="ProtNLM"/>
    </source>
</evidence>
<evidence type="ECO:0000313" key="4">
    <source>
        <dbReference type="Proteomes" id="UP001500213"/>
    </source>
</evidence>
<feature type="transmembrane region" description="Helical" evidence="2">
    <location>
        <begin position="12"/>
        <end position="31"/>
    </location>
</feature>
<gene>
    <name evidence="3" type="ORF">GCM10022288_07510</name>
</gene>
<organism evidence="3 4">
    <name type="scientific">Gryllotalpicola kribbensis</name>
    <dbReference type="NCBI Taxonomy" id="993084"/>
    <lineage>
        <taxon>Bacteria</taxon>
        <taxon>Bacillati</taxon>
        <taxon>Actinomycetota</taxon>
        <taxon>Actinomycetes</taxon>
        <taxon>Micrococcales</taxon>
        <taxon>Microbacteriaceae</taxon>
        <taxon>Gryllotalpicola</taxon>
    </lineage>
</organism>
<dbReference type="RefSeq" id="WP_344773954.1">
    <property type="nucleotide sequence ID" value="NZ_BAABBX010000005.1"/>
</dbReference>
<protein>
    <recommendedName>
        <fullName evidence="5">DUF929 domain-containing protein</fullName>
    </recommendedName>
</protein>
<dbReference type="InterPro" id="IPR009272">
    <property type="entry name" value="DUF929"/>
</dbReference>
<dbReference type="Proteomes" id="UP001500213">
    <property type="component" value="Unassembled WGS sequence"/>
</dbReference>
<accession>A0ABP8AKB1</accession>
<sequence>MARPLRNRASLQIIVGVVVLVVAAAVVLGALQGARSRAGGDGGNGDGGGTAAPTATATPAPADVSRAVASVPASVFDAVGIGTTKLAPAKIDAPALTADGKPQVLYVGGEFCPYCAAQRWPLAVALARFGTFEDLGETTSAPSPEVYPGTATLSFHGTSFTSDYLEFTAKEIYDRDHQPLDTLTDAEQKVLSTYDAPPYTQTSGSIPFIDFGGGRVIAGAQYDPAVLTGSSHAQIAAALSRPSSPIAQAVIGSANVLTAAICEQTKGQPATVCRSKGVTTAAAAMGTK</sequence>
<evidence type="ECO:0000256" key="2">
    <source>
        <dbReference type="SAM" id="Phobius"/>
    </source>
</evidence>
<evidence type="ECO:0000313" key="3">
    <source>
        <dbReference type="EMBL" id="GAA4185439.1"/>
    </source>
</evidence>
<comment type="caution">
    <text evidence="3">The sequence shown here is derived from an EMBL/GenBank/DDBJ whole genome shotgun (WGS) entry which is preliminary data.</text>
</comment>
<keyword evidence="2" id="KW-0472">Membrane</keyword>
<feature type="compositionally biased region" description="Gly residues" evidence="1">
    <location>
        <begin position="39"/>
        <end position="50"/>
    </location>
</feature>
<keyword evidence="2" id="KW-1133">Transmembrane helix</keyword>
<dbReference type="EMBL" id="BAABBX010000005">
    <property type="protein sequence ID" value="GAA4185439.1"/>
    <property type="molecule type" value="Genomic_DNA"/>
</dbReference>